<feature type="repeat" description="ANK" evidence="3">
    <location>
        <begin position="232"/>
        <end position="264"/>
    </location>
</feature>
<name>A0A8S1D9U8_9INSE</name>
<dbReference type="SMART" id="SM00248">
    <property type="entry name" value="ANK"/>
    <property type="match status" value="7"/>
</dbReference>
<feature type="repeat" description="ANK" evidence="3">
    <location>
        <begin position="32"/>
        <end position="61"/>
    </location>
</feature>
<accession>A0A8S1D9U8</accession>
<reference evidence="4 5" key="1">
    <citation type="submission" date="2020-04" db="EMBL/GenBank/DDBJ databases">
        <authorList>
            <person name="Alioto T."/>
            <person name="Alioto T."/>
            <person name="Gomez Garrido J."/>
        </authorList>
    </citation>
    <scope>NUCLEOTIDE SEQUENCE [LARGE SCALE GENOMIC DNA]</scope>
</reference>
<feature type="repeat" description="ANK" evidence="3">
    <location>
        <begin position="161"/>
        <end position="193"/>
    </location>
</feature>
<gene>
    <name evidence="4" type="ORF">CLODIP_2_CD09451</name>
</gene>
<comment type="caution">
    <text evidence="4">The sequence shown here is derived from an EMBL/GenBank/DDBJ whole genome shotgun (WGS) entry which is preliminary data.</text>
</comment>
<evidence type="ECO:0000256" key="1">
    <source>
        <dbReference type="ARBA" id="ARBA00022737"/>
    </source>
</evidence>
<evidence type="ECO:0008006" key="6">
    <source>
        <dbReference type="Google" id="ProtNLM"/>
    </source>
</evidence>
<dbReference type="EMBL" id="CADEPI010000178">
    <property type="protein sequence ID" value="CAB3379108.1"/>
    <property type="molecule type" value="Genomic_DNA"/>
</dbReference>
<dbReference type="PANTHER" id="PTHR24198">
    <property type="entry name" value="ANKYRIN REPEAT AND PROTEIN KINASE DOMAIN-CONTAINING PROTEIN"/>
    <property type="match status" value="1"/>
</dbReference>
<evidence type="ECO:0000256" key="2">
    <source>
        <dbReference type="ARBA" id="ARBA00023043"/>
    </source>
</evidence>
<evidence type="ECO:0000313" key="4">
    <source>
        <dbReference type="EMBL" id="CAB3379108.1"/>
    </source>
</evidence>
<dbReference type="PANTHER" id="PTHR24198:SF165">
    <property type="entry name" value="ANKYRIN REPEAT-CONTAINING PROTEIN-RELATED"/>
    <property type="match status" value="1"/>
</dbReference>
<dbReference type="Gene3D" id="1.25.40.20">
    <property type="entry name" value="Ankyrin repeat-containing domain"/>
    <property type="match status" value="1"/>
</dbReference>
<keyword evidence="1" id="KW-0677">Repeat</keyword>
<dbReference type="InterPro" id="IPR036770">
    <property type="entry name" value="Ankyrin_rpt-contain_sf"/>
</dbReference>
<evidence type="ECO:0000256" key="3">
    <source>
        <dbReference type="PROSITE-ProRule" id="PRU00023"/>
    </source>
</evidence>
<keyword evidence="5" id="KW-1185">Reference proteome</keyword>
<dbReference type="PROSITE" id="PS50088">
    <property type="entry name" value="ANK_REPEAT"/>
    <property type="match status" value="3"/>
</dbReference>
<dbReference type="OrthoDB" id="6437551at2759"/>
<sequence>MAPNKAEIRNEPLHSILGDSSFDTEGFLGILTPLRIAVLSDKVDLCRFLVEAGADVFAKCDESGASMMHYAALNATNGLELIDFFGSLGLKANVKDRFGEEPIHYAIRAKNIEIAKVLLQLRQENAGKNNLLHFCVVENNLRLAQIVLECEEEMLDQYGDLGKNTIQLAARNADLQMCKWLVGKGANLQALSKDEYEDSVVHSAALNKTHGSELVAYFVSELGFDVNAKDKLQLTPLHYALQNEFIDVAEVLVTLGADLDALYNLIIFPALDTVLRFFHQNFVDPNFPNKAFAIRDRRV</sequence>
<dbReference type="PROSITE" id="PS50297">
    <property type="entry name" value="ANK_REP_REGION"/>
    <property type="match status" value="1"/>
</dbReference>
<organism evidence="4 5">
    <name type="scientific">Cloeon dipterum</name>
    <dbReference type="NCBI Taxonomy" id="197152"/>
    <lineage>
        <taxon>Eukaryota</taxon>
        <taxon>Metazoa</taxon>
        <taxon>Ecdysozoa</taxon>
        <taxon>Arthropoda</taxon>
        <taxon>Hexapoda</taxon>
        <taxon>Insecta</taxon>
        <taxon>Pterygota</taxon>
        <taxon>Palaeoptera</taxon>
        <taxon>Ephemeroptera</taxon>
        <taxon>Pisciforma</taxon>
        <taxon>Baetidae</taxon>
        <taxon>Cloeon</taxon>
    </lineage>
</organism>
<protein>
    <recommendedName>
        <fullName evidence="6">PRANC domain-containing protein</fullName>
    </recommendedName>
</protein>
<proteinExistence type="predicted"/>
<dbReference type="SUPFAM" id="SSF48403">
    <property type="entry name" value="Ankyrin repeat"/>
    <property type="match status" value="1"/>
</dbReference>
<dbReference type="InterPro" id="IPR002110">
    <property type="entry name" value="Ankyrin_rpt"/>
</dbReference>
<dbReference type="Pfam" id="PF12796">
    <property type="entry name" value="Ank_2"/>
    <property type="match status" value="2"/>
</dbReference>
<dbReference type="AlphaFoldDB" id="A0A8S1D9U8"/>
<evidence type="ECO:0000313" key="5">
    <source>
        <dbReference type="Proteomes" id="UP000494165"/>
    </source>
</evidence>
<dbReference type="Pfam" id="PF00023">
    <property type="entry name" value="Ank"/>
    <property type="match status" value="1"/>
</dbReference>
<keyword evidence="2 3" id="KW-0040">ANK repeat</keyword>
<dbReference type="Proteomes" id="UP000494165">
    <property type="component" value="Unassembled WGS sequence"/>
</dbReference>